<reference evidence="3 4" key="1">
    <citation type="submission" date="2020-06" db="EMBL/GenBank/DDBJ databases">
        <title>Genome sequence of 2 isolates from Red Sea Mangroves.</title>
        <authorList>
            <person name="Sefrji F."/>
            <person name="Michoud G."/>
            <person name="Merlino G."/>
            <person name="Daffonchio D."/>
        </authorList>
    </citation>
    <scope>NUCLEOTIDE SEQUENCE [LARGE SCALE GENOMIC DNA]</scope>
    <source>
        <strain evidence="3 4">R1DC25</strain>
    </source>
</reference>
<dbReference type="RefSeq" id="WP_213163185.1">
    <property type="nucleotide sequence ID" value="NZ_CP058214.1"/>
</dbReference>
<gene>
    <name evidence="3" type="ORF">HW532_04050</name>
</gene>
<evidence type="ECO:0000256" key="2">
    <source>
        <dbReference type="ARBA" id="ARBA00023002"/>
    </source>
</evidence>
<dbReference type="PRINTS" id="PR00081">
    <property type="entry name" value="GDHRDH"/>
</dbReference>
<dbReference type="EMBL" id="CP058214">
    <property type="protein sequence ID" value="QPC41958.1"/>
    <property type="molecule type" value="Genomic_DNA"/>
</dbReference>
<keyword evidence="4" id="KW-1185">Reference proteome</keyword>
<evidence type="ECO:0000313" key="4">
    <source>
        <dbReference type="Proteomes" id="UP000593594"/>
    </source>
</evidence>
<organism evidence="3 4">
    <name type="scientific">Kaustia mangrovi</name>
    <dbReference type="NCBI Taxonomy" id="2593653"/>
    <lineage>
        <taxon>Bacteria</taxon>
        <taxon>Pseudomonadati</taxon>
        <taxon>Pseudomonadota</taxon>
        <taxon>Alphaproteobacteria</taxon>
        <taxon>Hyphomicrobiales</taxon>
        <taxon>Parvibaculaceae</taxon>
        <taxon>Kaustia</taxon>
    </lineage>
</organism>
<keyword evidence="2" id="KW-0560">Oxidoreductase</keyword>
<dbReference type="GO" id="GO:0016491">
    <property type="term" value="F:oxidoreductase activity"/>
    <property type="evidence" value="ECO:0007669"/>
    <property type="project" value="UniProtKB-KW"/>
</dbReference>
<dbReference type="InterPro" id="IPR036291">
    <property type="entry name" value="NAD(P)-bd_dom_sf"/>
</dbReference>
<dbReference type="KEGG" id="kmn:HW532_04050"/>
<comment type="similarity">
    <text evidence="1">Belongs to the short-chain dehydrogenases/reductases (SDR) family.</text>
</comment>
<name>A0A7S8C241_9HYPH</name>
<dbReference type="InterPro" id="IPR050259">
    <property type="entry name" value="SDR"/>
</dbReference>
<dbReference type="AlphaFoldDB" id="A0A7S8C241"/>
<evidence type="ECO:0000313" key="3">
    <source>
        <dbReference type="EMBL" id="QPC41958.1"/>
    </source>
</evidence>
<protein>
    <submittedName>
        <fullName evidence="3">SDR family oxidoreductase</fullName>
    </submittedName>
</protein>
<dbReference type="PANTHER" id="PTHR42879">
    <property type="entry name" value="3-OXOACYL-(ACYL-CARRIER-PROTEIN) REDUCTASE"/>
    <property type="match status" value="1"/>
</dbReference>
<proteinExistence type="inferred from homology"/>
<dbReference type="Pfam" id="PF13561">
    <property type="entry name" value="adh_short_C2"/>
    <property type="match status" value="1"/>
</dbReference>
<evidence type="ECO:0000256" key="1">
    <source>
        <dbReference type="ARBA" id="ARBA00006484"/>
    </source>
</evidence>
<dbReference type="Proteomes" id="UP000593594">
    <property type="component" value="Chromosome"/>
</dbReference>
<accession>A0A7S8C241</accession>
<dbReference type="PRINTS" id="PR00080">
    <property type="entry name" value="SDRFAMILY"/>
</dbReference>
<sequence length="248" mass="25834">MTPNTGLSGKIALVTGGGGVVGSAIARSFDALGIHTILLDHDAEGLEETAAELANLDAIYEVEMTDRKALEARLPDIARHDISILVNNAGLPVTAGLETTTLDEWHDQLAVNLEAPFLLCRALVPHMRDGGWGRVINISSMAAKTGDALSGLAYSVAKAGLVTLTFGLAREFGAHGVTCNAIAPGYVDTPAMRYGYGRDALARQIEAIPVHRLATAEEIAHACAFLASPLAGSINGEVLDINGGLVTD</sequence>
<dbReference type="SUPFAM" id="SSF51735">
    <property type="entry name" value="NAD(P)-binding Rossmann-fold domains"/>
    <property type="match status" value="1"/>
</dbReference>
<dbReference type="FunFam" id="3.40.50.720:FF:000173">
    <property type="entry name" value="3-oxoacyl-[acyl-carrier protein] reductase"/>
    <property type="match status" value="1"/>
</dbReference>
<dbReference type="InterPro" id="IPR002347">
    <property type="entry name" value="SDR_fam"/>
</dbReference>
<dbReference type="PANTHER" id="PTHR42879:SF2">
    <property type="entry name" value="3-OXOACYL-[ACYL-CARRIER-PROTEIN] REDUCTASE FABG"/>
    <property type="match status" value="1"/>
</dbReference>
<dbReference type="Gene3D" id="3.40.50.720">
    <property type="entry name" value="NAD(P)-binding Rossmann-like Domain"/>
    <property type="match status" value="1"/>
</dbReference>
<dbReference type="CDD" id="cd05233">
    <property type="entry name" value="SDR_c"/>
    <property type="match status" value="1"/>
</dbReference>